<dbReference type="RefSeq" id="WP_241899592.1">
    <property type="nucleotide sequence ID" value="NZ_PGEX01000001.1"/>
</dbReference>
<proteinExistence type="predicted"/>
<evidence type="ECO:0000313" key="1">
    <source>
        <dbReference type="EMBL" id="PJJ42091.1"/>
    </source>
</evidence>
<comment type="caution">
    <text evidence="1">The sequence shown here is derived from an EMBL/GenBank/DDBJ whole genome shotgun (WGS) entry which is preliminary data.</text>
</comment>
<dbReference type="EMBL" id="PGEX01000001">
    <property type="protein sequence ID" value="PJJ42091.1"/>
    <property type="molecule type" value="Genomic_DNA"/>
</dbReference>
<organism evidence="1 2">
    <name type="scientific">Hallerella succinigenes</name>
    <dbReference type="NCBI Taxonomy" id="1896222"/>
    <lineage>
        <taxon>Bacteria</taxon>
        <taxon>Pseudomonadati</taxon>
        <taxon>Fibrobacterota</taxon>
        <taxon>Fibrobacteria</taxon>
        <taxon>Fibrobacterales</taxon>
        <taxon>Fibrobacteraceae</taxon>
        <taxon>Hallerella</taxon>
    </lineage>
</organism>
<name>A0A2M9A8N7_9BACT</name>
<protein>
    <submittedName>
        <fullName evidence="1">Uncharacterized protein</fullName>
    </submittedName>
</protein>
<keyword evidence="2" id="KW-1185">Reference proteome</keyword>
<evidence type="ECO:0000313" key="2">
    <source>
        <dbReference type="Proteomes" id="UP000231134"/>
    </source>
</evidence>
<reference evidence="1 2" key="1">
    <citation type="submission" date="2017-11" db="EMBL/GenBank/DDBJ databases">
        <title>Animal gut microbial communities from fecal samples from Wisconsin, USA.</title>
        <authorList>
            <person name="Neumann A."/>
        </authorList>
    </citation>
    <scope>NUCLEOTIDE SEQUENCE [LARGE SCALE GENOMIC DNA]</scope>
    <source>
        <strain evidence="1 2">UWS3</strain>
    </source>
</reference>
<accession>A0A2M9A8N7</accession>
<dbReference type="Proteomes" id="UP000231134">
    <property type="component" value="Unassembled WGS sequence"/>
</dbReference>
<gene>
    <name evidence="1" type="ORF">BGX16_2107</name>
</gene>
<dbReference type="AlphaFoldDB" id="A0A2M9A8N7"/>
<sequence>MDIGRLQTCCDKVLRLRLQTVLYVDSHGAGSPQGNCLDLRRVKFAKGDDFKQIVQLPARIEYAVSGINCDNY</sequence>